<name>A0A0N4X3J0_HAEPC</name>
<dbReference type="AlphaFoldDB" id="A0A0N4X3J0"/>
<dbReference type="WBParaSite" id="HPLM_0001893201-mRNA-1">
    <property type="protein sequence ID" value="HPLM_0001893201-mRNA-1"/>
    <property type="gene ID" value="HPLM_0001893201"/>
</dbReference>
<evidence type="ECO:0000313" key="1">
    <source>
        <dbReference type="WBParaSite" id="HPLM_0001893201-mRNA-1"/>
    </source>
</evidence>
<protein>
    <submittedName>
        <fullName evidence="1">Secreted protein</fullName>
    </submittedName>
</protein>
<proteinExistence type="predicted"/>
<reference evidence="1" key="1">
    <citation type="submission" date="2017-02" db="UniProtKB">
        <authorList>
            <consortium name="WormBaseParasite"/>
        </authorList>
    </citation>
    <scope>IDENTIFICATION</scope>
</reference>
<sequence>MRCIPPICSGLSTKGEPLCSFSLSATPFRHRSSFLSSSLEYRCFIVCGSSFATFSFRYGISTTLFESCGDSEISSSR</sequence>
<accession>A0A0N4X3J0</accession>
<organism evidence="1">
    <name type="scientific">Haemonchus placei</name>
    <name type="common">Barber's pole worm</name>
    <dbReference type="NCBI Taxonomy" id="6290"/>
    <lineage>
        <taxon>Eukaryota</taxon>
        <taxon>Metazoa</taxon>
        <taxon>Ecdysozoa</taxon>
        <taxon>Nematoda</taxon>
        <taxon>Chromadorea</taxon>
        <taxon>Rhabditida</taxon>
        <taxon>Rhabditina</taxon>
        <taxon>Rhabditomorpha</taxon>
        <taxon>Strongyloidea</taxon>
        <taxon>Trichostrongylidae</taxon>
        <taxon>Haemonchus</taxon>
    </lineage>
</organism>